<accession>A0ACB6QI17</accession>
<comment type="caution">
    <text evidence="1">The sequence shown here is derived from an EMBL/GenBank/DDBJ whole genome shotgun (WGS) entry which is preliminary data.</text>
</comment>
<gene>
    <name evidence="1" type="ORF">BDR25DRAFT_359422</name>
</gene>
<reference evidence="1" key="1">
    <citation type="journal article" date="2020" name="Stud. Mycol.">
        <title>101 Dothideomycetes genomes: a test case for predicting lifestyles and emergence of pathogens.</title>
        <authorList>
            <person name="Haridas S."/>
            <person name="Albert R."/>
            <person name="Binder M."/>
            <person name="Bloem J."/>
            <person name="Labutti K."/>
            <person name="Salamov A."/>
            <person name="Andreopoulos B."/>
            <person name="Baker S."/>
            <person name="Barry K."/>
            <person name="Bills G."/>
            <person name="Bluhm B."/>
            <person name="Cannon C."/>
            <person name="Castanera R."/>
            <person name="Culley D."/>
            <person name="Daum C."/>
            <person name="Ezra D."/>
            <person name="Gonzalez J."/>
            <person name="Henrissat B."/>
            <person name="Kuo A."/>
            <person name="Liang C."/>
            <person name="Lipzen A."/>
            <person name="Lutzoni F."/>
            <person name="Magnuson J."/>
            <person name="Mondo S."/>
            <person name="Nolan M."/>
            <person name="Ohm R."/>
            <person name="Pangilinan J."/>
            <person name="Park H.-J."/>
            <person name="Ramirez L."/>
            <person name="Alfaro M."/>
            <person name="Sun H."/>
            <person name="Tritt A."/>
            <person name="Yoshinaga Y."/>
            <person name="Zwiers L.-H."/>
            <person name="Turgeon B."/>
            <person name="Goodwin S."/>
            <person name="Spatafora J."/>
            <person name="Crous P."/>
            <person name="Grigoriev I."/>
        </authorList>
    </citation>
    <scope>NUCLEOTIDE SEQUENCE</scope>
    <source>
        <strain evidence="1">ATCC 200398</strain>
    </source>
</reference>
<sequence length="158" mass="17089">MLKVSTCYGLRLDQRNSTGSAPPSSWVGTGLAYEPVGGHGSSTVARGNGRMHRPVGRRATSPDKVLARLFNPASILPHTGQTTIWSLYPLSISPLALTNIHDPRASPKQGFVTVYGWTDVTPPEVLYNLARLGQGSFTDQLEDMEAAQLPRITEECTV</sequence>
<evidence type="ECO:0000313" key="2">
    <source>
        <dbReference type="Proteomes" id="UP000799755"/>
    </source>
</evidence>
<proteinExistence type="predicted"/>
<dbReference type="Proteomes" id="UP000799755">
    <property type="component" value="Unassembled WGS sequence"/>
</dbReference>
<keyword evidence="2" id="KW-1185">Reference proteome</keyword>
<dbReference type="EMBL" id="MU003524">
    <property type="protein sequence ID" value="KAF2466530.1"/>
    <property type="molecule type" value="Genomic_DNA"/>
</dbReference>
<organism evidence="1 2">
    <name type="scientific">Lindgomyces ingoldianus</name>
    <dbReference type="NCBI Taxonomy" id="673940"/>
    <lineage>
        <taxon>Eukaryota</taxon>
        <taxon>Fungi</taxon>
        <taxon>Dikarya</taxon>
        <taxon>Ascomycota</taxon>
        <taxon>Pezizomycotina</taxon>
        <taxon>Dothideomycetes</taxon>
        <taxon>Pleosporomycetidae</taxon>
        <taxon>Pleosporales</taxon>
        <taxon>Lindgomycetaceae</taxon>
        <taxon>Lindgomyces</taxon>
    </lineage>
</organism>
<name>A0ACB6QI17_9PLEO</name>
<protein>
    <submittedName>
        <fullName evidence="1">Uncharacterized protein</fullName>
    </submittedName>
</protein>
<evidence type="ECO:0000313" key="1">
    <source>
        <dbReference type="EMBL" id="KAF2466530.1"/>
    </source>
</evidence>